<keyword evidence="1" id="KW-1133">Transmembrane helix</keyword>
<accession>A0A2P7B216</accession>
<organism evidence="2 3">
    <name type="scientific">Phyllobacterium endophyticum</name>
    <dbReference type="NCBI Taxonomy" id="1149773"/>
    <lineage>
        <taxon>Bacteria</taxon>
        <taxon>Pseudomonadati</taxon>
        <taxon>Pseudomonadota</taxon>
        <taxon>Alphaproteobacteria</taxon>
        <taxon>Hyphomicrobiales</taxon>
        <taxon>Phyllobacteriaceae</taxon>
        <taxon>Phyllobacterium</taxon>
    </lineage>
</organism>
<dbReference type="EMBL" id="PGGN01000001">
    <property type="protein sequence ID" value="PSH60471.1"/>
    <property type="molecule type" value="Genomic_DNA"/>
</dbReference>
<dbReference type="AlphaFoldDB" id="A0A2P7B216"/>
<keyword evidence="1" id="KW-0812">Transmembrane</keyword>
<evidence type="ECO:0000256" key="1">
    <source>
        <dbReference type="SAM" id="Phobius"/>
    </source>
</evidence>
<gene>
    <name evidence="2" type="ORF">CU100_07295</name>
</gene>
<evidence type="ECO:0000313" key="2">
    <source>
        <dbReference type="EMBL" id="PSH60471.1"/>
    </source>
</evidence>
<comment type="caution">
    <text evidence="2">The sequence shown here is derived from an EMBL/GenBank/DDBJ whole genome shotgun (WGS) entry which is preliminary data.</text>
</comment>
<protein>
    <submittedName>
        <fullName evidence="2">Uncharacterized protein</fullName>
    </submittedName>
</protein>
<reference evidence="3" key="1">
    <citation type="submission" date="2017-11" db="EMBL/GenBank/DDBJ databases">
        <authorList>
            <person name="Kuznetsova I."/>
            <person name="Sazanova A."/>
            <person name="Chirak E."/>
            <person name="Safronova V."/>
            <person name="Willems A."/>
        </authorList>
    </citation>
    <scope>NUCLEOTIDE SEQUENCE [LARGE SCALE GENOMIC DNA]</scope>
    <source>
        <strain evidence="3">PEPV15</strain>
    </source>
</reference>
<dbReference type="Proteomes" id="UP000241158">
    <property type="component" value="Unassembled WGS sequence"/>
</dbReference>
<evidence type="ECO:0000313" key="3">
    <source>
        <dbReference type="Proteomes" id="UP000241158"/>
    </source>
</evidence>
<sequence length="76" mass="8596">MQIWQSYITRDQTNALIAKNAAQYWPLLTFVTALTVLLLVLTVGMNAIWTDLPANRGLYVPGYCSRLPAPVRLFEL</sequence>
<feature type="transmembrane region" description="Helical" evidence="1">
    <location>
        <begin position="24"/>
        <end position="49"/>
    </location>
</feature>
<keyword evidence="1" id="KW-0472">Membrane</keyword>
<name>A0A2P7B216_9HYPH</name>
<keyword evidence="3" id="KW-1185">Reference proteome</keyword>
<proteinExistence type="predicted"/>